<keyword evidence="14" id="KW-1185">Reference proteome</keyword>
<dbReference type="AlphaFoldDB" id="A0A0M4DIT3"/>
<dbReference type="GO" id="GO:0046872">
    <property type="term" value="F:metal ion binding"/>
    <property type="evidence" value="ECO:0007669"/>
    <property type="project" value="UniProtKB-KW"/>
</dbReference>
<dbReference type="Pfam" id="PF22113">
    <property type="entry name" value="Mtrc-MtrF_II-IV_dom"/>
    <property type="match status" value="1"/>
</dbReference>
<organism evidence="13 14">
    <name type="scientific">Desulfuromonas soudanensis</name>
    <dbReference type="NCBI Taxonomy" id="1603606"/>
    <lineage>
        <taxon>Bacteria</taxon>
        <taxon>Pseudomonadati</taxon>
        <taxon>Thermodesulfobacteriota</taxon>
        <taxon>Desulfuromonadia</taxon>
        <taxon>Desulfuromonadales</taxon>
        <taxon>Desulfuromonadaceae</taxon>
        <taxon>Desulfuromonas</taxon>
    </lineage>
</organism>
<dbReference type="Proteomes" id="UP000057158">
    <property type="component" value="Chromosome"/>
</dbReference>
<dbReference type="GO" id="GO:0019645">
    <property type="term" value="P:anaerobic electron transport chain"/>
    <property type="evidence" value="ECO:0007669"/>
    <property type="project" value="TreeGrafter"/>
</dbReference>
<evidence type="ECO:0000256" key="9">
    <source>
        <dbReference type="ARBA" id="ARBA00023004"/>
    </source>
</evidence>
<reference evidence="13 14" key="1">
    <citation type="submission" date="2015-07" db="EMBL/GenBank/DDBJ databases">
        <title>Isolation and Genomic Characterization of a Novel Halophilic Metal-Reducing Deltaproteobacterium from the Deep Subsurface.</title>
        <authorList>
            <person name="Badalamenti J.P."/>
            <person name="Summers Z.M."/>
            <person name="Gralnick J.A."/>
            <person name="Bond D.R."/>
        </authorList>
    </citation>
    <scope>NUCLEOTIDE SEQUENCE [LARGE SCALE GENOMIC DNA]</scope>
    <source>
        <strain evidence="13 14">WTL</strain>
    </source>
</reference>
<feature type="chain" id="PRO_5005792611" description="nitrite reductase (cytochrome; ammonia-forming)" evidence="11">
    <location>
        <begin position="21"/>
        <end position="365"/>
    </location>
</feature>
<evidence type="ECO:0000256" key="8">
    <source>
        <dbReference type="ARBA" id="ARBA00023002"/>
    </source>
</evidence>
<gene>
    <name evidence="13" type="ORF">DSOUD_2414</name>
</gene>
<accession>A0A0M4DIT3</accession>
<feature type="domain" description="Outer membrane cytochrome MtrC/MtrF-like" evidence="12">
    <location>
        <begin position="159"/>
        <end position="315"/>
    </location>
</feature>
<evidence type="ECO:0000256" key="7">
    <source>
        <dbReference type="ARBA" id="ARBA00022837"/>
    </source>
</evidence>
<dbReference type="PANTHER" id="PTHR30633:SF0">
    <property type="entry name" value="CYTOCHROME C-552"/>
    <property type="match status" value="1"/>
</dbReference>
<proteinExistence type="inferred from homology"/>
<dbReference type="InterPro" id="IPR054337">
    <property type="entry name" value="Mtrc-MtrF-like_dom_II/IV"/>
</dbReference>
<comment type="similarity">
    <text evidence="2">Belongs to the cytochrome c-552 family.</text>
</comment>
<evidence type="ECO:0000256" key="3">
    <source>
        <dbReference type="ARBA" id="ARBA00011887"/>
    </source>
</evidence>
<evidence type="ECO:0000313" key="14">
    <source>
        <dbReference type="Proteomes" id="UP000057158"/>
    </source>
</evidence>
<evidence type="ECO:0000313" key="13">
    <source>
        <dbReference type="EMBL" id="ALC17175.1"/>
    </source>
</evidence>
<sequence length="365" mass="39830">MVWCLLFIFLTLGGAADSFAAPSDQGILQGIHGDRSIMPKSCRACHRGMSMRVSGEESTCLFCHGNSSDRGLMVSAGYLGRSGGYELANIDAELRKPYAHPVRTVEGAHRSFEKLPEEVVSAPRHAECVDCHDPHRVDRDAPFAGLPGKRVGNFIAEIDQEYQLCYKCHSESANLPARSTDKHAEFKITNPSFHPVEGEGANAYVISLKEPYAARKQNPADVSQITCGSCHGNDDPAGPKGPHGSRFRGLLKANFEMEDGRAESETSYALCYDCHDRTSILGNESFAFHAQHIQGTGAGGEGGTSCFTCHDAHGSTRYQYLIRFNEEVVLPNADLKLEFKAQGVASRHGSCLLKCHGVEHNPKEY</sequence>
<feature type="signal peptide" evidence="11">
    <location>
        <begin position="1"/>
        <end position="20"/>
    </location>
</feature>
<comment type="subcellular location">
    <subcellularLocation>
        <location evidence="1">Cell envelope</location>
    </subcellularLocation>
</comment>
<evidence type="ECO:0000259" key="12">
    <source>
        <dbReference type="Pfam" id="PF22113"/>
    </source>
</evidence>
<keyword evidence="7" id="KW-0106">Calcium</keyword>
<dbReference type="PANTHER" id="PTHR30633">
    <property type="entry name" value="CYTOCHROME C-552 RESPIRATORY NITRITE REDUCTASE"/>
    <property type="match status" value="1"/>
</dbReference>
<dbReference type="KEGG" id="des:DSOUD_2414"/>
<dbReference type="EMBL" id="CP010802">
    <property type="protein sequence ID" value="ALC17175.1"/>
    <property type="molecule type" value="Genomic_DNA"/>
</dbReference>
<evidence type="ECO:0000256" key="1">
    <source>
        <dbReference type="ARBA" id="ARBA00004196"/>
    </source>
</evidence>
<dbReference type="GO" id="GO:0020037">
    <property type="term" value="F:heme binding"/>
    <property type="evidence" value="ECO:0007669"/>
    <property type="project" value="TreeGrafter"/>
</dbReference>
<dbReference type="RefSeq" id="WP_053551205.1">
    <property type="nucleotide sequence ID" value="NZ_CP010802.1"/>
</dbReference>
<evidence type="ECO:0000256" key="2">
    <source>
        <dbReference type="ARBA" id="ARBA00009288"/>
    </source>
</evidence>
<dbReference type="EC" id="1.7.2.2" evidence="3"/>
<name>A0A0M4DIT3_9BACT</name>
<keyword evidence="4" id="KW-0349">Heme</keyword>
<evidence type="ECO:0000256" key="4">
    <source>
        <dbReference type="ARBA" id="ARBA00022617"/>
    </source>
</evidence>
<dbReference type="GO" id="GO:0030288">
    <property type="term" value="C:outer membrane-bounded periplasmic space"/>
    <property type="evidence" value="ECO:0007669"/>
    <property type="project" value="TreeGrafter"/>
</dbReference>
<evidence type="ECO:0000256" key="10">
    <source>
        <dbReference type="ARBA" id="ARBA00049131"/>
    </source>
</evidence>
<evidence type="ECO:0000256" key="6">
    <source>
        <dbReference type="ARBA" id="ARBA00022729"/>
    </source>
</evidence>
<dbReference type="InterPro" id="IPR036280">
    <property type="entry name" value="Multihaem_cyt_sf"/>
</dbReference>
<dbReference type="SUPFAM" id="SSF48695">
    <property type="entry name" value="Multiheme cytochromes"/>
    <property type="match status" value="1"/>
</dbReference>
<comment type="catalytic activity">
    <reaction evidence="10">
        <text>6 Fe(III)-[cytochrome c] + NH4(+) + 2 H2O = 6 Fe(II)-[cytochrome c] + nitrite + 8 H(+)</text>
        <dbReference type="Rhea" id="RHEA:13089"/>
        <dbReference type="Rhea" id="RHEA-COMP:10350"/>
        <dbReference type="Rhea" id="RHEA-COMP:14399"/>
        <dbReference type="ChEBI" id="CHEBI:15377"/>
        <dbReference type="ChEBI" id="CHEBI:15378"/>
        <dbReference type="ChEBI" id="CHEBI:16301"/>
        <dbReference type="ChEBI" id="CHEBI:28938"/>
        <dbReference type="ChEBI" id="CHEBI:29033"/>
        <dbReference type="ChEBI" id="CHEBI:29034"/>
        <dbReference type="EC" id="1.7.2.2"/>
    </reaction>
</comment>
<keyword evidence="8" id="KW-0560">Oxidoreductase</keyword>
<protein>
    <recommendedName>
        <fullName evidence="3">nitrite reductase (cytochrome; ammonia-forming)</fullName>
        <ecNumber evidence="3">1.7.2.2</ecNumber>
    </recommendedName>
</protein>
<evidence type="ECO:0000256" key="5">
    <source>
        <dbReference type="ARBA" id="ARBA00022723"/>
    </source>
</evidence>
<dbReference type="PATRIC" id="fig|1603606.3.peg.2617"/>
<keyword evidence="9" id="KW-0408">Iron</keyword>
<dbReference type="InterPro" id="IPR003321">
    <property type="entry name" value="Cyt_c552"/>
</dbReference>
<keyword evidence="5" id="KW-0479">Metal-binding</keyword>
<dbReference type="Gene3D" id="1.10.1130.10">
    <property type="entry name" value="Flavocytochrome C3, Chain A"/>
    <property type="match status" value="1"/>
</dbReference>
<keyword evidence="6 11" id="KW-0732">Signal</keyword>
<evidence type="ECO:0000256" key="11">
    <source>
        <dbReference type="SAM" id="SignalP"/>
    </source>
</evidence>
<dbReference type="GO" id="GO:0042279">
    <property type="term" value="F:nitrite reductase (cytochrome, ammonia-forming) activity"/>
    <property type="evidence" value="ECO:0007669"/>
    <property type="project" value="UniProtKB-EC"/>
</dbReference>
<dbReference type="STRING" id="1603606.DSOUD_2414"/>